<feature type="transmembrane region" description="Helical" evidence="15">
    <location>
        <begin position="468"/>
        <end position="488"/>
    </location>
</feature>
<evidence type="ECO:0000259" key="16">
    <source>
        <dbReference type="PROSITE" id="PS50089"/>
    </source>
</evidence>
<dbReference type="STRING" id="619300.G3ATP2"/>
<dbReference type="GO" id="GO:0043161">
    <property type="term" value="P:proteasome-mediated ubiquitin-dependent protein catabolic process"/>
    <property type="evidence" value="ECO:0007669"/>
    <property type="project" value="TreeGrafter"/>
</dbReference>
<dbReference type="KEGG" id="spaa:SPAPADRAFT_52369"/>
<dbReference type="PANTHER" id="PTHR22763">
    <property type="entry name" value="RING ZINC FINGER PROTEIN"/>
    <property type="match status" value="1"/>
</dbReference>
<keyword evidence="12 15" id="KW-1133">Transmembrane helix</keyword>
<dbReference type="GO" id="GO:0012505">
    <property type="term" value="C:endomembrane system"/>
    <property type="evidence" value="ECO:0007669"/>
    <property type="project" value="UniProtKB-SubCell"/>
</dbReference>
<keyword evidence="10" id="KW-0833">Ubl conjugation pathway</keyword>
<evidence type="ECO:0000256" key="15">
    <source>
        <dbReference type="SAM" id="Phobius"/>
    </source>
</evidence>
<comment type="subcellular location">
    <subcellularLocation>
        <location evidence="2">Endomembrane system</location>
        <topology evidence="2">Multi-pass membrane protein</topology>
    </subcellularLocation>
</comment>
<evidence type="ECO:0000256" key="7">
    <source>
        <dbReference type="ARBA" id="ARBA00022723"/>
    </source>
</evidence>
<evidence type="ECO:0000256" key="12">
    <source>
        <dbReference type="ARBA" id="ARBA00022989"/>
    </source>
</evidence>
<dbReference type="EMBL" id="GL996505">
    <property type="protein sequence ID" value="EGW30268.1"/>
    <property type="molecule type" value="Genomic_DNA"/>
</dbReference>
<evidence type="ECO:0000313" key="17">
    <source>
        <dbReference type="EMBL" id="EGW30268.1"/>
    </source>
</evidence>
<dbReference type="InterPro" id="IPR050731">
    <property type="entry name" value="HRD1_E3_ubiq-ligases"/>
</dbReference>
<comment type="catalytic activity">
    <reaction evidence="1">
        <text>S-ubiquitinyl-[E2 ubiquitin-conjugating enzyme]-L-cysteine + [acceptor protein]-L-lysine = [E2 ubiquitin-conjugating enzyme]-L-cysteine + N(6)-ubiquitinyl-[acceptor protein]-L-lysine.</text>
        <dbReference type="EC" id="2.3.2.27"/>
    </reaction>
</comment>
<evidence type="ECO:0000256" key="11">
    <source>
        <dbReference type="ARBA" id="ARBA00022833"/>
    </source>
</evidence>
<dbReference type="GeneID" id="18871669"/>
<dbReference type="HOGENOM" id="CLU_010475_1_0_1"/>
<evidence type="ECO:0000256" key="10">
    <source>
        <dbReference type="ARBA" id="ARBA00022786"/>
    </source>
</evidence>
<dbReference type="Gene3D" id="3.30.40.10">
    <property type="entry name" value="Zinc/RING finger domain, C3HC4 (zinc finger)"/>
    <property type="match status" value="1"/>
</dbReference>
<evidence type="ECO:0000256" key="13">
    <source>
        <dbReference type="ARBA" id="ARBA00023136"/>
    </source>
</evidence>
<dbReference type="Proteomes" id="UP000000709">
    <property type="component" value="Unassembled WGS sequence"/>
</dbReference>
<feature type="domain" description="RING-type" evidence="16">
    <location>
        <begin position="733"/>
        <end position="792"/>
    </location>
</feature>
<dbReference type="EC" id="2.3.2.27" evidence="4"/>
<evidence type="ECO:0000256" key="1">
    <source>
        <dbReference type="ARBA" id="ARBA00000900"/>
    </source>
</evidence>
<evidence type="ECO:0000256" key="5">
    <source>
        <dbReference type="ARBA" id="ARBA00022679"/>
    </source>
</evidence>
<dbReference type="FunCoup" id="G3ATP2">
    <property type="interactions" value="43"/>
</dbReference>
<proteinExistence type="predicted"/>
<dbReference type="InterPro" id="IPR013083">
    <property type="entry name" value="Znf_RING/FYVE/PHD"/>
</dbReference>
<dbReference type="GO" id="GO:0061630">
    <property type="term" value="F:ubiquitin protein ligase activity"/>
    <property type="evidence" value="ECO:0007669"/>
    <property type="project" value="UniProtKB-EC"/>
</dbReference>
<dbReference type="Pfam" id="PF13639">
    <property type="entry name" value="zf-RING_2"/>
    <property type="match status" value="1"/>
</dbReference>
<organism evidence="18">
    <name type="scientific">Spathaspora passalidarum (strain NRRL Y-27907 / 11-Y1)</name>
    <dbReference type="NCBI Taxonomy" id="619300"/>
    <lineage>
        <taxon>Eukaryota</taxon>
        <taxon>Fungi</taxon>
        <taxon>Dikarya</taxon>
        <taxon>Ascomycota</taxon>
        <taxon>Saccharomycotina</taxon>
        <taxon>Pichiomycetes</taxon>
        <taxon>Debaryomycetaceae</taxon>
        <taxon>Spathaspora</taxon>
    </lineage>
</organism>
<accession>G3ATP2</accession>
<gene>
    <name evidence="17" type="ORF">SPAPADRAFT_52369</name>
</gene>
<keyword evidence="13 15" id="KW-0472">Membrane</keyword>
<name>G3ATP2_SPAPN</name>
<feature type="transmembrane region" description="Helical" evidence="15">
    <location>
        <begin position="405"/>
        <end position="424"/>
    </location>
</feature>
<dbReference type="Pfam" id="PF11145">
    <property type="entry name" value="DUF2921"/>
    <property type="match status" value="2"/>
</dbReference>
<dbReference type="PROSITE" id="PS50089">
    <property type="entry name" value="ZF_RING_2"/>
    <property type="match status" value="1"/>
</dbReference>
<evidence type="ECO:0000256" key="4">
    <source>
        <dbReference type="ARBA" id="ARBA00012483"/>
    </source>
</evidence>
<dbReference type="GO" id="GO:0008270">
    <property type="term" value="F:zinc ion binding"/>
    <property type="evidence" value="ECO:0007669"/>
    <property type="project" value="UniProtKB-KW"/>
</dbReference>
<keyword evidence="5" id="KW-0808">Transferase</keyword>
<evidence type="ECO:0000256" key="2">
    <source>
        <dbReference type="ARBA" id="ARBA00004127"/>
    </source>
</evidence>
<feature type="transmembrane region" description="Helical" evidence="15">
    <location>
        <begin position="652"/>
        <end position="673"/>
    </location>
</feature>
<feature type="transmembrane region" description="Helical" evidence="15">
    <location>
        <begin position="7"/>
        <end position="24"/>
    </location>
</feature>
<dbReference type="eggNOG" id="KOG0828">
    <property type="taxonomic scope" value="Eukaryota"/>
</dbReference>
<dbReference type="PANTHER" id="PTHR22763:SF162">
    <property type="entry name" value="TRANSMEMBRANE E3 UBIQUITIN-PROTEIN LIGASE 1"/>
    <property type="match status" value="1"/>
</dbReference>
<comment type="pathway">
    <text evidence="3">Protein modification; protein ubiquitination.</text>
</comment>
<sequence>MAVDRQTAFLIIIMIIFILVPTGNDQPHSSMERQTLTTYQNQLRTSREIMFNSTYKGGYGNITGFQLSYDDHVSGKKTKDWPIHKFTDKLKWEEIEKYSVLPNDVSERVRSFWGKDRVEDTAGSYMLNISGRAEGEFKNVKISNVKPVNLVIPQYLKDYYSSYNRDIPTDNGNNDDTIPDRDQSDYFERPVDRVGNITTGNGIIKMHISGFDYNFKNPEFSKFIYNETTDRIDDAVVAKIDLNLQDYPEIQSHGLQLRGVYFQKLGAMVSATNSAKFFGDYGLSHLTMTKENFKIANKLMSQYKNITNLERDILMDDVHGSIIRAQEKCEFISFIQFEKTEYTFDELRMIDEELRRPTGRPIPRDIPQISVKEFLLYSPDCGIILTNKPNTSFSGLRNEVWISQLRVGLVGLLVLVFCQLMLFLRQMQQSRTPGQLSLISSTSLFLLGFEDSTLALIFFFLASVSEDLFLILIAITVVTFIMCGIFEVRFMVSVLTTQANEQGASWWEIMRGGVNGQTRSEPTENDTGPILPIANPPPAPATPQANQVPQTNADWQSNGASSSILGVGITFSIIFMFIIFNSFTWRLTYRKITEYIGFIFINSYWLPQFLRNTLKNRRKAFSWEFVFGSSVIRLLPIYYVCLYQNNPLRHRFDGNLVLAVTGWVLFQIILLILQYNFGPRFWINEKWLPQAYDYQQILSLKDLETKFASDILSSIKPQDENNEDGIMECKSDCPVCMNEVTLPILIKPDNNEAIKKIGQMNKKYMITPCHHIFHDECLENWMKYKLRCPICRESLPPI</sequence>
<keyword evidence="8" id="KW-0732">Signal</keyword>
<evidence type="ECO:0000256" key="9">
    <source>
        <dbReference type="ARBA" id="ARBA00022771"/>
    </source>
</evidence>
<dbReference type="InterPro" id="IPR021319">
    <property type="entry name" value="DUF2921"/>
</dbReference>
<dbReference type="GO" id="GO:0044695">
    <property type="term" value="C:Dsc E3 ubiquitin ligase complex"/>
    <property type="evidence" value="ECO:0007669"/>
    <property type="project" value="TreeGrafter"/>
</dbReference>
<evidence type="ECO:0000256" key="3">
    <source>
        <dbReference type="ARBA" id="ARBA00004906"/>
    </source>
</evidence>
<keyword evidence="7" id="KW-0479">Metal-binding</keyword>
<keyword evidence="6 15" id="KW-0812">Transmembrane</keyword>
<keyword evidence="9 14" id="KW-0863">Zinc-finger</keyword>
<dbReference type="InterPro" id="IPR001841">
    <property type="entry name" value="Znf_RING"/>
</dbReference>
<dbReference type="InParanoid" id="G3ATP2"/>
<dbReference type="RefSeq" id="XP_007377239.1">
    <property type="nucleotide sequence ID" value="XM_007377177.1"/>
</dbReference>
<evidence type="ECO:0000256" key="8">
    <source>
        <dbReference type="ARBA" id="ARBA00022729"/>
    </source>
</evidence>
<evidence type="ECO:0000313" key="18">
    <source>
        <dbReference type="Proteomes" id="UP000000709"/>
    </source>
</evidence>
<feature type="transmembrane region" description="Helical" evidence="15">
    <location>
        <begin position="621"/>
        <end position="640"/>
    </location>
</feature>
<dbReference type="SMART" id="SM00184">
    <property type="entry name" value="RING"/>
    <property type="match status" value="1"/>
</dbReference>
<reference evidence="17 18" key="1">
    <citation type="journal article" date="2011" name="Proc. Natl. Acad. Sci. U.S.A.">
        <title>Comparative genomics of xylose-fermenting fungi for enhanced biofuel production.</title>
        <authorList>
            <person name="Wohlbach D.J."/>
            <person name="Kuo A."/>
            <person name="Sato T.K."/>
            <person name="Potts K.M."/>
            <person name="Salamov A.A."/>
            <person name="LaButti K.M."/>
            <person name="Sun H."/>
            <person name="Clum A."/>
            <person name="Pangilinan J.L."/>
            <person name="Lindquist E.A."/>
            <person name="Lucas S."/>
            <person name="Lapidus A."/>
            <person name="Jin M."/>
            <person name="Gunawan C."/>
            <person name="Balan V."/>
            <person name="Dale B.E."/>
            <person name="Jeffries T.W."/>
            <person name="Zinkel R."/>
            <person name="Barry K.W."/>
            <person name="Grigoriev I.V."/>
            <person name="Gasch A.P."/>
        </authorList>
    </citation>
    <scope>NUCLEOTIDE SEQUENCE [LARGE SCALE GENOMIC DNA]</scope>
    <source>
        <strain evidence="18">NRRL Y-27907 / 11-Y1</strain>
    </source>
</reference>
<feature type="transmembrane region" description="Helical" evidence="15">
    <location>
        <begin position="436"/>
        <end position="462"/>
    </location>
</feature>
<feature type="transmembrane region" description="Helical" evidence="15">
    <location>
        <begin position="564"/>
        <end position="583"/>
    </location>
</feature>
<dbReference type="SUPFAM" id="SSF57850">
    <property type="entry name" value="RING/U-box"/>
    <property type="match status" value="1"/>
</dbReference>
<keyword evidence="11" id="KW-0862">Zinc</keyword>
<evidence type="ECO:0000256" key="6">
    <source>
        <dbReference type="ARBA" id="ARBA00022692"/>
    </source>
</evidence>
<dbReference type="AlphaFoldDB" id="G3ATP2"/>
<keyword evidence="18" id="KW-1185">Reference proteome</keyword>
<evidence type="ECO:0000256" key="14">
    <source>
        <dbReference type="PROSITE-ProRule" id="PRU00175"/>
    </source>
</evidence>
<dbReference type="OMA" id="LEGWMRF"/>
<protein>
    <recommendedName>
        <fullName evidence="4">RING-type E3 ubiquitin transferase</fullName>
        <ecNumber evidence="4">2.3.2.27</ecNumber>
    </recommendedName>
</protein>
<dbReference type="OrthoDB" id="9984778at2759"/>
<dbReference type="FunFam" id="3.30.40.10:FF:000626">
    <property type="entry name" value="Transmembrane ubiquitin ligase 1"/>
    <property type="match status" value="1"/>
</dbReference>